<dbReference type="Gene3D" id="3.30.360.10">
    <property type="entry name" value="Dihydrodipicolinate Reductase, domain 2"/>
    <property type="match status" value="1"/>
</dbReference>
<comment type="caution">
    <text evidence="2">The sequence shown here is derived from an EMBL/GenBank/DDBJ whole genome shotgun (WGS) entry which is preliminary data.</text>
</comment>
<dbReference type="InterPro" id="IPR005097">
    <property type="entry name" value="Sacchrp_dh_NADP-bd"/>
</dbReference>
<dbReference type="EMBL" id="RRCN01000001">
    <property type="protein sequence ID" value="RRJ63680.1"/>
    <property type="molecule type" value="Genomic_DNA"/>
</dbReference>
<reference evidence="2 3" key="1">
    <citation type="submission" date="2018-11" db="EMBL/GenBank/DDBJ databases">
        <title>Genome sequencing of Paenibacillus sp. KCOM 3021 (= ChDC PVNT-B20).</title>
        <authorList>
            <person name="Kook J.-K."/>
            <person name="Park S.-N."/>
            <person name="Lim Y.K."/>
        </authorList>
    </citation>
    <scope>NUCLEOTIDE SEQUENCE [LARGE SCALE GENOMIC DNA]</scope>
    <source>
        <strain evidence="2 3">KCOM 3021</strain>
    </source>
</reference>
<dbReference type="Proteomes" id="UP000267017">
    <property type="component" value="Unassembled WGS sequence"/>
</dbReference>
<sequence>MNILILGGYGTTGRMIAGLLLQETDVTVVLAGRNLQKAQETAAEFNQVFAGERVSGEFADASDEASLKKLFQQVGLVVVASSTSDYVNQVAKAAIEARIDYLDIQYSSPKINSLKALEQDIAEAGCCFITDGGFHPGLAAVLVHYIARFFDSLEAANVASIIKIDWAKLNLSDSTIRELAEELYSFDSSFYKDGRWKKAGTFDIRYINFGKKYGKSYCWPMMLEEMVEVPKRYADLKETGFFVGGFNWFVDWFVLPVALLAQKVCPDKSRNAISSFFKWGLTTFSRPPYGTILKVEATGYKAGQRTSEEVSLYHSDGYMLTAIPVVACLLQYLDGSIKKTGLWTQANLVEPERLMRDMIKMGVSYEQGSLS</sequence>
<dbReference type="RefSeq" id="WP_128631514.1">
    <property type="nucleotide sequence ID" value="NZ_RRCN01000001.1"/>
</dbReference>
<accession>A0A3P3U0P1</accession>
<proteinExistence type="predicted"/>
<feature type="domain" description="Saccharopine dehydrogenase NADP binding" evidence="1">
    <location>
        <begin position="3"/>
        <end position="121"/>
    </location>
</feature>
<dbReference type="Gene3D" id="3.40.50.720">
    <property type="entry name" value="NAD(P)-binding Rossmann-like Domain"/>
    <property type="match status" value="1"/>
</dbReference>
<organism evidence="2 3">
    <name type="scientific">Paenibacillus oralis</name>
    <dbReference type="NCBI Taxonomy" id="2490856"/>
    <lineage>
        <taxon>Bacteria</taxon>
        <taxon>Bacillati</taxon>
        <taxon>Bacillota</taxon>
        <taxon>Bacilli</taxon>
        <taxon>Bacillales</taxon>
        <taxon>Paenibacillaceae</taxon>
        <taxon>Paenibacillus</taxon>
    </lineage>
</organism>
<dbReference type="PANTHER" id="PTHR43796">
    <property type="entry name" value="CARBOXYNORSPERMIDINE SYNTHASE"/>
    <property type="match status" value="1"/>
</dbReference>
<protein>
    <submittedName>
        <fullName evidence="2">KR domain-containing protein</fullName>
    </submittedName>
</protein>
<dbReference type="AlphaFoldDB" id="A0A3P3U0P1"/>
<evidence type="ECO:0000313" key="3">
    <source>
        <dbReference type="Proteomes" id="UP000267017"/>
    </source>
</evidence>
<evidence type="ECO:0000313" key="2">
    <source>
        <dbReference type="EMBL" id="RRJ63680.1"/>
    </source>
</evidence>
<gene>
    <name evidence="2" type="ORF">EHV15_12625</name>
</gene>
<dbReference type="InterPro" id="IPR036291">
    <property type="entry name" value="NAD(P)-bd_dom_sf"/>
</dbReference>
<name>A0A3P3U0P1_9BACL</name>
<dbReference type="SUPFAM" id="SSF51735">
    <property type="entry name" value="NAD(P)-binding Rossmann-fold domains"/>
    <property type="match status" value="1"/>
</dbReference>
<keyword evidence="3" id="KW-1185">Reference proteome</keyword>
<dbReference type="PANTHER" id="PTHR43796:SF2">
    <property type="entry name" value="CARBOXYNORSPERMIDINE SYNTHASE"/>
    <property type="match status" value="1"/>
</dbReference>
<dbReference type="Pfam" id="PF03435">
    <property type="entry name" value="Sacchrp_dh_NADP"/>
    <property type="match status" value="1"/>
</dbReference>
<evidence type="ECO:0000259" key="1">
    <source>
        <dbReference type="Pfam" id="PF03435"/>
    </source>
</evidence>
<dbReference type="OrthoDB" id="1910498at2"/>